<sequence length="479" mass="54839">MFQRNSSYVLAIFLGNFGLGLLHTAFNFYYVFLNIFQVNEYWFNLAQLLFLIWNAINDPLFGYLQVGIYSELFLNLNSQDVGGTWMQSRARIFTYFGPFFVISFLITWFPWGNKDSPPYVEGLHLIVSLFFYDAFFSCIGVAWSALYSDTTRDHRKRVKGIKFAQLASLCSVNVITITEKVSGSLEKFEIFQYVCVTLATISLCCLFLTGWLANTQQNNKTDANENLVEKDELEEDESKLNEWSWKRIYGLTMQVLSSKDFQYVIFTNFVHTCRTTAHMNFASIATDILIPQSILPKGSLQLSAFFAVCTLVPQVLVILNDKLLLRSGAYLVYYYGIIASICSTILYIFSSNPYAVLLFMLVDSITVHSTSPLFNILLSEVIEEDKIRYSRKNPISSLIFSLNALIVKPAISIAPVIIVFLLNRNGYALYQKEQIRSLELRSCMANVIFSTPLILGALEYWIFRRYSLRHKHSLVGLPI</sequence>
<keyword evidence="2" id="KW-1185">Reference proteome</keyword>
<reference evidence="1" key="1">
    <citation type="submission" date="2023-11" db="EMBL/GenBank/DDBJ databases">
        <authorList>
            <person name="Poullet M."/>
        </authorList>
    </citation>
    <scope>NUCLEOTIDE SEQUENCE</scope>
    <source>
        <strain evidence="1">E1834</strain>
    </source>
</reference>
<name>A0ACB0ZMP6_MELEN</name>
<dbReference type="Proteomes" id="UP001497535">
    <property type="component" value="Unassembled WGS sequence"/>
</dbReference>
<gene>
    <name evidence="1" type="ORF">MENTE1834_LOCUS27527</name>
</gene>
<evidence type="ECO:0000313" key="1">
    <source>
        <dbReference type="EMBL" id="CAK5080361.1"/>
    </source>
</evidence>
<comment type="caution">
    <text evidence="1">The sequence shown here is derived from an EMBL/GenBank/DDBJ whole genome shotgun (WGS) entry which is preliminary data.</text>
</comment>
<evidence type="ECO:0000313" key="2">
    <source>
        <dbReference type="Proteomes" id="UP001497535"/>
    </source>
</evidence>
<organism evidence="1 2">
    <name type="scientific">Meloidogyne enterolobii</name>
    <name type="common">Root-knot nematode worm</name>
    <name type="synonym">Meloidogyne mayaguensis</name>
    <dbReference type="NCBI Taxonomy" id="390850"/>
    <lineage>
        <taxon>Eukaryota</taxon>
        <taxon>Metazoa</taxon>
        <taxon>Ecdysozoa</taxon>
        <taxon>Nematoda</taxon>
        <taxon>Chromadorea</taxon>
        <taxon>Rhabditida</taxon>
        <taxon>Tylenchina</taxon>
        <taxon>Tylenchomorpha</taxon>
        <taxon>Tylenchoidea</taxon>
        <taxon>Meloidogynidae</taxon>
        <taxon>Meloidogyninae</taxon>
        <taxon>Meloidogyne</taxon>
    </lineage>
</organism>
<accession>A0ACB0ZMP6</accession>
<protein>
    <submittedName>
        <fullName evidence="1">Uncharacterized protein</fullName>
    </submittedName>
</protein>
<dbReference type="EMBL" id="CAVMJV010000041">
    <property type="protein sequence ID" value="CAK5080361.1"/>
    <property type="molecule type" value="Genomic_DNA"/>
</dbReference>
<proteinExistence type="predicted"/>